<organism evidence="2 3">
    <name type="scientific">Marasmiellus scandens</name>
    <dbReference type="NCBI Taxonomy" id="2682957"/>
    <lineage>
        <taxon>Eukaryota</taxon>
        <taxon>Fungi</taxon>
        <taxon>Dikarya</taxon>
        <taxon>Basidiomycota</taxon>
        <taxon>Agaricomycotina</taxon>
        <taxon>Agaricomycetes</taxon>
        <taxon>Agaricomycetidae</taxon>
        <taxon>Agaricales</taxon>
        <taxon>Marasmiineae</taxon>
        <taxon>Omphalotaceae</taxon>
        <taxon>Marasmiellus</taxon>
    </lineage>
</organism>
<dbReference type="Proteomes" id="UP001498398">
    <property type="component" value="Unassembled WGS sequence"/>
</dbReference>
<proteinExistence type="predicted"/>
<feature type="region of interest" description="Disordered" evidence="1">
    <location>
        <begin position="139"/>
        <end position="174"/>
    </location>
</feature>
<evidence type="ECO:0000256" key="1">
    <source>
        <dbReference type="SAM" id="MobiDB-lite"/>
    </source>
</evidence>
<reference evidence="2 3" key="1">
    <citation type="submission" date="2024-01" db="EMBL/GenBank/DDBJ databases">
        <title>A draft genome for the cacao thread blight pathogen Marasmiellus scandens.</title>
        <authorList>
            <person name="Baruah I.K."/>
            <person name="Leung J."/>
            <person name="Bukari Y."/>
            <person name="Amoako-Attah I."/>
            <person name="Meinhardt L.W."/>
            <person name="Bailey B.A."/>
            <person name="Cohen S.P."/>
        </authorList>
    </citation>
    <scope>NUCLEOTIDE SEQUENCE [LARGE SCALE GENOMIC DNA]</scope>
    <source>
        <strain evidence="2 3">GH-19</strain>
    </source>
</reference>
<evidence type="ECO:0000313" key="3">
    <source>
        <dbReference type="Proteomes" id="UP001498398"/>
    </source>
</evidence>
<protein>
    <submittedName>
        <fullName evidence="2">Uncharacterized protein</fullName>
    </submittedName>
</protein>
<keyword evidence="3" id="KW-1185">Reference proteome</keyword>
<accession>A0ABR1JIF6</accession>
<dbReference type="EMBL" id="JBANRG010000011">
    <property type="protein sequence ID" value="KAK7462194.1"/>
    <property type="molecule type" value="Genomic_DNA"/>
</dbReference>
<comment type="caution">
    <text evidence="2">The sequence shown here is derived from an EMBL/GenBank/DDBJ whole genome shotgun (WGS) entry which is preliminary data.</text>
</comment>
<evidence type="ECO:0000313" key="2">
    <source>
        <dbReference type="EMBL" id="KAK7462194.1"/>
    </source>
</evidence>
<sequence>MSHYSLILQPIPIVTSLPLPLEKLAEDLGSKQFTRTRSKKKIHDFLNDDEARISMLEYTKNSLKLMDFELEDDIEFCVDFFMTVGVETKFKYKQPVSEALQEKMEVLQLSKIRKFSSYRNIVNEFGNGMDYVHSDHHTVGELSDHDHSDQSEPSDFSDIEDSQAKTNNMDFITR</sequence>
<feature type="compositionally biased region" description="Polar residues" evidence="1">
    <location>
        <begin position="164"/>
        <end position="174"/>
    </location>
</feature>
<name>A0ABR1JIF6_9AGAR</name>
<gene>
    <name evidence="2" type="ORF">VKT23_007799</name>
</gene>
<feature type="compositionally biased region" description="Basic and acidic residues" evidence="1">
    <location>
        <begin position="139"/>
        <end position="150"/>
    </location>
</feature>